<gene>
    <name evidence="8" type="ORF">SMAR0320_LOCUS23999</name>
</gene>
<dbReference type="Pfam" id="PF13639">
    <property type="entry name" value="zf-RING_2"/>
    <property type="match status" value="1"/>
</dbReference>
<dbReference type="PANTHER" id="PTHR14155">
    <property type="entry name" value="RING FINGER DOMAIN-CONTAINING"/>
    <property type="match status" value="1"/>
</dbReference>
<feature type="chain" id="PRO_5030760745" description="RING-type domain-containing protein" evidence="6">
    <location>
        <begin position="24"/>
        <end position="307"/>
    </location>
</feature>
<dbReference type="EMBL" id="HBGZ01033487">
    <property type="protein sequence ID" value="CAD9632598.1"/>
    <property type="molecule type" value="Transcribed_RNA"/>
</dbReference>
<evidence type="ECO:0000313" key="8">
    <source>
        <dbReference type="EMBL" id="CAD9632598.1"/>
    </source>
</evidence>
<feature type="compositionally biased region" description="Low complexity" evidence="5">
    <location>
        <begin position="170"/>
        <end position="183"/>
    </location>
</feature>
<protein>
    <recommendedName>
        <fullName evidence="7">RING-type domain-containing protein</fullName>
    </recommendedName>
</protein>
<reference evidence="8" key="1">
    <citation type="submission" date="2021-01" db="EMBL/GenBank/DDBJ databases">
        <authorList>
            <person name="Corre E."/>
            <person name="Pelletier E."/>
            <person name="Niang G."/>
            <person name="Scheremetjew M."/>
            <person name="Finn R."/>
            <person name="Kale V."/>
            <person name="Holt S."/>
            <person name="Cochrane G."/>
            <person name="Meng A."/>
            <person name="Brown T."/>
            <person name="Cohen L."/>
        </authorList>
    </citation>
    <scope>NUCLEOTIDE SEQUENCE</scope>
    <source>
        <strain evidence="8">SM1012Den-03</strain>
    </source>
</reference>
<evidence type="ECO:0000259" key="7">
    <source>
        <dbReference type="PROSITE" id="PS50089"/>
    </source>
</evidence>
<keyword evidence="6" id="KW-0732">Signal</keyword>
<feature type="domain" description="RING-type" evidence="7">
    <location>
        <begin position="224"/>
        <end position="286"/>
    </location>
</feature>
<dbReference type="PANTHER" id="PTHR14155:SF627">
    <property type="entry name" value="OS06G0192800 PROTEIN"/>
    <property type="match status" value="1"/>
</dbReference>
<keyword evidence="1" id="KW-0479">Metal-binding</keyword>
<dbReference type="SUPFAM" id="SSF57850">
    <property type="entry name" value="RING/U-box"/>
    <property type="match status" value="1"/>
</dbReference>
<dbReference type="AlphaFoldDB" id="A0A7S2Q4I3"/>
<feature type="region of interest" description="Disordered" evidence="5">
    <location>
        <begin position="103"/>
        <end position="183"/>
    </location>
</feature>
<keyword evidence="2 4" id="KW-0863">Zinc-finger</keyword>
<evidence type="ECO:0000256" key="6">
    <source>
        <dbReference type="SAM" id="SignalP"/>
    </source>
</evidence>
<proteinExistence type="predicted"/>
<dbReference type="PROSITE" id="PS50089">
    <property type="entry name" value="ZF_RING_2"/>
    <property type="match status" value="1"/>
</dbReference>
<dbReference type="InterPro" id="IPR053238">
    <property type="entry name" value="RING-H2_zinc_finger"/>
</dbReference>
<keyword evidence="3" id="KW-0862">Zinc</keyword>
<dbReference type="GO" id="GO:0008270">
    <property type="term" value="F:zinc ion binding"/>
    <property type="evidence" value="ECO:0007669"/>
    <property type="project" value="UniProtKB-KW"/>
</dbReference>
<evidence type="ECO:0000256" key="5">
    <source>
        <dbReference type="SAM" id="MobiDB-lite"/>
    </source>
</evidence>
<accession>A0A7S2Q4I3</accession>
<evidence type="ECO:0000256" key="4">
    <source>
        <dbReference type="PROSITE-ProRule" id="PRU00175"/>
    </source>
</evidence>
<dbReference type="InterPro" id="IPR013083">
    <property type="entry name" value="Znf_RING/FYVE/PHD"/>
</dbReference>
<sequence length="307" mass="33348">MALLIIELVLCIVFALLLYQCCAKRATAMDGDGDDLESFRQRMGTTRESTEEGNRPEAIAARKELIHKNLFSRQIQREESVKELAQLLAISRGRATEIDEEMGSAGALGNETFEDSSAPIKGEDNFSSEIPPGGDAPTPSAPPLTQTDNIASAIYTPADTNNTLERRPENATAETTATTTPEEGGFIRNLWKGLTQTEQPPPQSQAPATSTPQCQLHQQHKLECSICLDEYTPNDTISWAKDGGDPPSASVALTNTSGAASGCDHIFHQGCLVSWLEHHDDCPLCRRKLVHEDADVRFSGAGWELGQ</sequence>
<dbReference type="SMART" id="SM00184">
    <property type="entry name" value="RING"/>
    <property type="match status" value="1"/>
</dbReference>
<feature type="signal peptide" evidence="6">
    <location>
        <begin position="1"/>
        <end position="23"/>
    </location>
</feature>
<name>A0A7S2Q4I3_9STRA</name>
<evidence type="ECO:0000256" key="3">
    <source>
        <dbReference type="ARBA" id="ARBA00022833"/>
    </source>
</evidence>
<dbReference type="Gene3D" id="3.30.40.10">
    <property type="entry name" value="Zinc/RING finger domain, C3HC4 (zinc finger)"/>
    <property type="match status" value="1"/>
</dbReference>
<organism evidence="8">
    <name type="scientific">Skeletonema marinoi</name>
    <dbReference type="NCBI Taxonomy" id="267567"/>
    <lineage>
        <taxon>Eukaryota</taxon>
        <taxon>Sar</taxon>
        <taxon>Stramenopiles</taxon>
        <taxon>Ochrophyta</taxon>
        <taxon>Bacillariophyta</taxon>
        <taxon>Coscinodiscophyceae</taxon>
        <taxon>Thalassiosirophycidae</taxon>
        <taxon>Thalassiosirales</taxon>
        <taxon>Skeletonemataceae</taxon>
        <taxon>Skeletonema</taxon>
        <taxon>Skeletonema marinoi-dohrnii complex</taxon>
    </lineage>
</organism>
<evidence type="ECO:0000256" key="2">
    <source>
        <dbReference type="ARBA" id="ARBA00022771"/>
    </source>
</evidence>
<evidence type="ECO:0000256" key="1">
    <source>
        <dbReference type="ARBA" id="ARBA00022723"/>
    </source>
</evidence>
<dbReference type="InterPro" id="IPR001841">
    <property type="entry name" value="Znf_RING"/>
</dbReference>